<feature type="domain" description="Barstar (barnase inhibitor)" evidence="2">
    <location>
        <begin position="137"/>
        <end position="215"/>
    </location>
</feature>
<feature type="domain" description="Cysteine-rich CPCC" evidence="3">
    <location>
        <begin position="6"/>
        <end position="82"/>
    </location>
</feature>
<organism evidence="4 5">
    <name type="scientific">Streptomyces noboritoensis</name>
    <dbReference type="NCBI Taxonomy" id="67337"/>
    <lineage>
        <taxon>Bacteria</taxon>
        <taxon>Bacillati</taxon>
        <taxon>Actinomycetota</taxon>
        <taxon>Actinomycetes</taxon>
        <taxon>Kitasatosporales</taxon>
        <taxon>Streptomycetaceae</taxon>
        <taxon>Streptomyces</taxon>
    </lineage>
</organism>
<dbReference type="Pfam" id="PF01337">
    <property type="entry name" value="Barstar"/>
    <property type="match status" value="1"/>
</dbReference>
<evidence type="ECO:0000256" key="1">
    <source>
        <dbReference type="ARBA" id="ARBA00006845"/>
    </source>
</evidence>
<dbReference type="Pfam" id="PF14206">
    <property type="entry name" value="Cys_rich_CPCC"/>
    <property type="match status" value="1"/>
</dbReference>
<dbReference type="Proteomes" id="UP001589887">
    <property type="component" value="Unassembled WGS sequence"/>
</dbReference>
<keyword evidence="5" id="KW-1185">Reference proteome</keyword>
<dbReference type="InterPro" id="IPR000468">
    <property type="entry name" value="Barstar"/>
</dbReference>
<dbReference type="InterPro" id="IPR025983">
    <property type="entry name" value="Cys_rich_CPCC"/>
</dbReference>
<dbReference type="InterPro" id="IPR035905">
    <property type="entry name" value="Barstar-like_sf"/>
</dbReference>
<accession>A0ABV6TFI4</accession>
<evidence type="ECO:0000259" key="3">
    <source>
        <dbReference type="Pfam" id="PF14206"/>
    </source>
</evidence>
<dbReference type="RefSeq" id="WP_394317050.1">
    <property type="nucleotide sequence ID" value="NZ_JBHMQV010000004.1"/>
</dbReference>
<proteinExistence type="inferred from homology"/>
<reference evidence="4 5" key="1">
    <citation type="submission" date="2024-09" db="EMBL/GenBank/DDBJ databases">
        <authorList>
            <person name="Sun Q."/>
            <person name="Mori K."/>
        </authorList>
    </citation>
    <scope>NUCLEOTIDE SEQUENCE [LARGE SCALE GENOMIC DNA]</scope>
    <source>
        <strain evidence="4 5">JCM 4557</strain>
    </source>
</reference>
<comment type="caution">
    <text evidence="4">The sequence shown here is derived from an EMBL/GenBank/DDBJ whole genome shotgun (WGS) entry which is preliminary data.</text>
</comment>
<dbReference type="SUPFAM" id="SSF52038">
    <property type="entry name" value="Barstar-related"/>
    <property type="match status" value="1"/>
</dbReference>
<dbReference type="Gene3D" id="3.30.370.10">
    <property type="entry name" value="Barstar-like"/>
    <property type="match status" value="1"/>
</dbReference>
<evidence type="ECO:0000313" key="5">
    <source>
        <dbReference type="Proteomes" id="UP001589887"/>
    </source>
</evidence>
<evidence type="ECO:0000313" key="4">
    <source>
        <dbReference type="EMBL" id="MFC0843240.1"/>
    </source>
</evidence>
<protein>
    <submittedName>
        <fullName evidence="4">CPCC family cysteine-rich protein</fullName>
    </submittedName>
</protein>
<gene>
    <name evidence="4" type="ORF">ACFH04_05755</name>
</gene>
<dbReference type="EMBL" id="JBHMQV010000004">
    <property type="protein sequence ID" value="MFC0843240.1"/>
    <property type="molecule type" value="Genomic_DNA"/>
</dbReference>
<name>A0ABV6TFI4_9ACTN</name>
<comment type="similarity">
    <text evidence="1">Belongs to the barstar family.</text>
</comment>
<evidence type="ECO:0000259" key="2">
    <source>
        <dbReference type="Pfam" id="PF01337"/>
    </source>
</evidence>
<sequence length="232" mass="26761">MDTRRPCPCCGHLVFDAEDGWPGSYAVCPVCCWEDDPVQFRWPFRPGGANQWALAEAQQNFRAYGACDQRGRRFARPPADDEPLDPRWRPIDPATDVFEDFAGEGHRPWPDDGAALCWWLPSFWGAPEEPAHDPNREVVIDVGSVRSERDLHEVLKREFGFPSFYGMNGDALWDAVTGLVEMPKRLRFVRWAELELREPLAATMLRDQLKRYDETVQGFSVTYEQEWRPKST</sequence>